<comment type="similarity">
    <text evidence="2 11 13">Belongs to the thiolase-like superfamily. Beta-ketoacyl-ACP synthases family.</text>
</comment>
<dbReference type="EMBL" id="UFUW01000001">
    <property type="protein sequence ID" value="SUX17795.1"/>
    <property type="molecule type" value="Genomic_DNA"/>
</dbReference>
<dbReference type="Proteomes" id="UP000254572">
    <property type="component" value="Unassembled WGS sequence"/>
</dbReference>
<evidence type="ECO:0000256" key="4">
    <source>
        <dbReference type="ARBA" id="ARBA00014657"/>
    </source>
</evidence>
<dbReference type="PANTHER" id="PTHR11712:SF336">
    <property type="entry name" value="3-OXOACYL-[ACYL-CARRIER-PROTEIN] SYNTHASE, MITOCHONDRIAL"/>
    <property type="match status" value="1"/>
</dbReference>
<dbReference type="EC" id="2.3.1.179" evidence="3 11"/>
<dbReference type="NCBIfam" id="NF005589">
    <property type="entry name" value="PRK07314.1"/>
    <property type="match status" value="1"/>
</dbReference>
<evidence type="ECO:0000256" key="13">
    <source>
        <dbReference type="RuleBase" id="RU003694"/>
    </source>
</evidence>
<evidence type="ECO:0000256" key="1">
    <source>
        <dbReference type="ARBA" id="ARBA00005194"/>
    </source>
</evidence>
<dbReference type="PANTHER" id="PTHR11712">
    <property type="entry name" value="POLYKETIDE SYNTHASE-RELATED"/>
    <property type="match status" value="1"/>
</dbReference>
<dbReference type="InterPro" id="IPR020841">
    <property type="entry name" value="PKS_Beta-ketoAc_synthase_dom"/>
</dbReference>
<evidence type="ECO:0000256" key="2">
    <source>
        <dbReference type="ARBA" id="ARBA00008467"/>
    </source>
</evidence>
<dbReference type="InterPro" id="IPR000794">
    <property type="entry name" value="Beta-ketoacyl_synthase"/>
</dbReference>
<evidence type="ECO:0000259" key="14">
    <source>
        <dbReference type="PROSITE" id="PS52004"/>
    </source>
</evidence>
<name>A0A381DXI0_9GAMM</name>
<dbReference type="NCBIfam" id="TIGR03150">
    <property type="entry name" value="fabF"/>
    <property type="match status" value="1"/>
</dbReference>
<protein>
    <recommendedName>
        <fullName evidence="4 11">3-oxoacyl-[acyl-carrier-protein] synthase 2</fullName>
        <ecNumber evidence="3 11">2.3.1.179</ecNumber>
    </recommendedName>
</protein>
<dbReference type="RefSeq" id="WP_115610472.1">
    <property type="nucleotide sequence ID" value="NZ_JBHLZC010000001.1"/>
</dbReference>
<dbReference type="Pfam" id="PF00109">
    <property type="entry name" value="ketoacyl-synt"/>
    <property type="match status" value="1"/>
</dbReference>
<dbReference type="InterPro" id="IPR017568">
    <property type="entry name" value="3-oxoacyl-ACP_synth-2"/>
</dbReference>
<evidence type="ECO:0000256" key="9">
    <source>
        <dbReference type="ARBA" id="ARBA00023160"/>
    </source>
</evidence>
<dbReference type="InterPro" id="IPR014031">
    <property type="entry name" value="Ketoacyl_synth_C"/>
</dbReference>
<keyword evidence="7" id="KW-0276">Fatty acid metabolism</keyword>
<evidence type="ECO:0000256" key="5">
    <source>
        <dbReference type="ARBA" id="ARBA00022516"/>
    </source>
</evidence>
<dbReference type="GO" id="GO:0006633">
    <property type="term" value="P:fatty acid biosynthetic process"/>
    <property type="evidence" value="ECO:0007669"/>
    <property type="project" value="UniProtKB-UniRule"/>
</dbReference>
<keyword evidence="16" id="KW-1185">Reference proteome</keyword>
<reference evidence="15 16" key="1">
    <citation type="submission" date="2018-06" db="EMBL/GenBank/DDBJ databases">
        <authorList>
            <consortium name="Pathogen Informatics"/>
            <person name="Doyle S."/>
        </authorList>
    </citation>
    <scope>NUCLEOTIDE SEQUENCE [LARGE SCALE GENOMIC DNA]</scope>
    <source>
        <strain evidence="15 16">NCTC13294</strain>
    </source>
</reference>
<dbReference type="PIRSF" id="PIRSF000447">
    <property type="entry name" value="KAS_II"/>
    <property type="match status" value="1"/>
</dbReference>
<sequence length="423" mass="44235">MTQQTTHRAIPRVVVTGMGIISPVGSSIASAWDNILAGKSGITPITDYDPSALPVRFRGSVQGFDLTRYLDAKEARKMDSFIHYGYAAAVDAITDSGLDFSNNSTLRERTGIIIGSGIGGLPGTLDGYREFLERGARRVSPFYVPRNIINMIAGNISIHYGITGATLATVTACASATHSIAQAYRMIQMGDADVMIAGGAESAGNDMGIAGFAAAKALSTRNDAPEQASRPWDKDRDGFVLGDGAGVIILESLPHALARGATIYGEIIGMGMSSDAHHMTAPCEDGSGAARCMALALADAGIAPEDVHYINAHGTSTPAGDIAETRAIKKAFGDYAYKLAVSSTKSMTGHTLGAAGGLEAIFTLLALRDQTAPPTINLDNPGEGCDLDYVPHQARPMLIDIALSNSFGFGGTNASILFRRYAA</sequence>
<dbReference type="CDD" id="cd00834">
    <property type="entry name" value="KAS_I_II"/>
    <property type="match status" value="1"/>
</dbReference>
<evidence type="ECO:0000256" key="11">
    <source>
        <dbReference type="PIRNR" id="PIRNR000447"/>
    </source>
</evidence>
<dbReference type="FunFam" id="3.40.47.10:FF:000009">
    <property type="entry name" value="3-oxoacyl-[acyl-carrier-protein] synthase 2"/>
    <property type="match status" value="1"/>
</dbReference>
<comment type="function">
    <text evidence="11">Involved in the type II fatty acid elongation cycle. Catalyzes the elongation of a wide range of acyl-ACP by the addition of two carbons from malonyl-ACP to an acyl acceptor. Can efficiently catalyze the conversion of palmitoleoyl-ACP (cis-hexadec-9-enoyl-ACP) to cis-vaccenoyl-ACP (cis-octadec-11-enoyl-ACP), an essential step in the thermal regulation of fatty acid composition.</text>
</comment>
<dbReference type="Pfam" id="PF02801">
    <property type="entry name" value="Ketoacyl-synt_C"/>
    <property type="match status" value="1"/>
</dbReference>
<feature type="active site" description="For beta-ketoacyl synthase activity" evidence="12">
    <location>
        <position position="173"/>
    </location>
</feature>
<dbReference type="NCBIfam" id="NF004970">
    <property type="entry name" value="PRK06333.1"/>
    <property type="match status" value="1"/>
</dbReference>
<dbReference type="InterPro" id="IPR014030">
    <property type="entry name" value="Ketoacyl_synth_N"/>
</dbReference>
<dbReference type="AlphaFoldDB" id="A0A381DXI0"/>
<dbReference type="OrthoDB" id="9808669at2"/>
<dbReference type="GO" id="GO:0005829">
    <property type="term" value="C:cytosol"/>
    <property type="evidence" value="ECO:0007669"/>
    <property type="project" value="TreeGrafter"/>
</dbReference>
<evidence type="ECO:0000313" key="15">
    <source>
        <dbReference type="EMBL" id="SUX17795.1"/>
    </source>
</evidence>
<keyword evidence="6 11" id="KW-0808">Transferase</keyword>
<dbReference type="PROSITE" id="PS52004">
    <property type="entry name" value="KS3_2"/>
    <property type="match status" value="1"/>
</dbReference>
<dbReference type="Gene3D" id="3.40.47.10">
    <property type="match status" value="1"/>
</dbReference>
<keyword evidence="10 11" id="KW-0012">Acyltransferase</keyword>
<evidence type="ECO:0000256" key="8">
    <source>
        <dbReference type="ARBA" id="ARBA00023098"/>
    </source>
</evidence>
<comment type="pathway">
    <text evidence="1 11">Lipid metabolism; fatty acid biosynthesis.</text>
</comment>
<evidence type="ECO:0000256" key="7">
    <source>
        <dbReference type="ARBA" id="ARBA00022832"/>
    </source>
</evidence>
<comment type="catalytic activity">
    <reaction evidence="11">
        <text>a fatty acyl-[ACP] + malonyl-[ACP] + H(+) = a 3-oxoacyl-[ACP] + holo-[ACP] + CO2</text>
        <dbReference type="Rhea" id="RHEA:22836"/>
        <dbReference type="Rhea" id="RHEA-COMP:9623"/>
        <dbReference type="Rhea" id="RHEA-COMP:9685"/>
        <dbReference type="Rhea" id="RHEA-COMP:9916"/>
        <dbReference type="Rhea" id="RHEA-COMP:14125"/>
        <dbReference type="ChEBI" id="CHEBI:15378"/>
        <dbReference type="ChEBI" id="CHEBI:16526"/>
        <dbReference type="ChEBI" id="CHEBI:64479"/>
        <dbReference type="ChEBI" id="CHEBI:78449"/>
        <dbReference type="ChEBI" id="CHEBI:78776"/>
        <dbReference type="ChEBI" id="CHEBI:138651"/>
    </reaction>
</comment>
<proteinExistence type="inferred from homology"/>
<keyword evidence="8" id="KW-0443">Lipid metabolism</keyword>
<keyword evidence="5 11" id="KW-0444">Lipid biosynthesis</keyword>
<dbReference type="SMART" id="SM00825">
    <property type="entry name" value="PKS_KS"/>
    <property type="match status" value="1"/>
</dbReference>
<dbReference type="SUPFAM" id="SSF53901">
    <property type="entry name" value="Thiolase-like"/>
    <property type="match status" value="2"/>
</dbReference>
<accession>A0A381DXI0</accession>
<dbReference type="InterPro" id="IPR016039">
    <property type="entry name" value="Thiolase-like"/>
</dbReference>
<evidence type="ECO:0000313" key="16">
    <source>
        <dbReference type="Proteomes" id="UP000254572"/>
    </source>
</evidence>
<evidence type="ECO:0000256" key="10">
    <source>
        <dbReference type="ARBA" id="ARBA00023315"/>
    </source>
</evidence>
<evidence type="ECO:0000256" key="12">
    <source>
        <dbReference type="PIRSR" id="PIRSR000447-1"/>
    </source>
</evidence>
<organism evidence="15 16">
    <name type="scientific">Cardiobacterium valvarum</name>
    <dbReference type="NCBI Taxonomy" id="194702"/>
    <lineage>
        <taxon>Bacteria</taxon>
        <taxon>Pseudomonadati</taxon>
        <taxon>Pseudomonadota</taxon>
        <taxon>Gammaproteobacteria</taxon>
        <taxon>Cardiobacteriales</taxon>
        <taxon>Cardiobacteriaceae</taxon>
        <taxon>Cardiobacterium</taxon>
    </lineage>
</organism>
<dbReference type="GO" id="GO:0004315">
    <property type="term" value="F:3-oxoacyl-[acyl-carrier-protein] synthase activity"/>
    <property type="evidence" value="ECO:0007669"/>
    <property type="project" value="UniProtKB-UniRule"/>
</dbReference>
<keyword evidence="9 11" id="KW-0275">Fatty acid biosynthesis</keyword>
<evidence type="ECO:0000256" key="3">
    <source>
        <dbReference type="ARBA" id="ARBA00012356"/>
    </source>
</evidence>
<feature type="domain" description="Ketosynthase family 3 (KS3)" evidence="14">
    <location>
        <begin position="10"/>
        <end position="420"/>
    </location>
</feature>
<evidence type="ECO:0000256" key="6">
    <source>
        <dbReference type="ARBA" id="ARBA00022679"/>
    </source>
</evidence>
<dbReference type="UniPathway" id="UPA00094"/>
<comment type="catalytic activity">
    <reaction evidence="11">
        <text>(9Z)-hexadecenoyl-[ACP] + malonyl-[ACP] + H(+) = 3-oxo-(11Z)-octadecenoyl-[ACP] + holo-[ACP] + CO2</text>
        <dbReference type="Rhea" id="RHEA:55040"/>
        <dbReference type="Rhea" id="RHEA-COMP:9623"/>
        <dbReference type="Rhea" id="RHEA-COMP:9685"/>
        <dbReference type="Rhea" id="RHEA-COMP:10800"/>
        <dbReference type="Rhea" id="RHEA-COMP:14074"/>
        <dbReference type="ChEBI" id="CHEBI:15378"/>
        <dbReference type="ChEBI" id="CHEBI:16526"/>
        <dbReference type="ChEBI" id="CHEBI:64479"/>
        <dbReference type="ChEBI" id="CHEBI:78449"/>
        <dbReference type="ChEBI" id="CHEBI:83989"/>
        <dbReference type="ChEBI" id="CHEBI:138538"/>
        <dbReference type="EC" id="2.3.1.179"/>
    </reaction>
</comment>
<gene>
    <name evidence="15" type="primary">fabF_2</name>
    <name evidence="15" type="ORF">NCTC13294_00131</name>
</gene>